<feature type="transmembrane region" description="Helical" evidence="1">
    <location>
        <begin position="29"/>
        <end position="48"/>
    </location>
</feature>
<evidence type="ECO:0000313" key="2">
    <source>
        <dbReference type="EMBL" id="TDR27876.1"/>
    </source>
</evidence>
<evidence type="ECO:0000313" key="3">
    <source>
        <dbReference type="Proteomes" id="UP000294958"/>
    </source>
</evidence>
<proteinExistence type="predicted"/>
<evidence type="ECO:0000256" key="1">
    <source>
        <dbReference type="SAM" id="Phobius"/>
    </source>
</evidence>
<dbReference type="Proteomes" id="UP000294958">
    <property type="component" value="Unassembled WGS sequence"/>
</dbReference>
<keyword evidence="1" id="KW-0472">Membrane</keyword>
<gene>
    <name evidence="2" type="ORF">DES43_1606</name>
</gene>
<keyword evidence="1" id="KW-0812">Transmembrane</keyword>
<name>A0A4V3DJF5_9HYPH</name>
<dbReference type="EMBL" id="SNZF01000060">
    <property type="protein sequence ID" value="TDR27876.1"/>
    <property type="molecule type" value="Genomic_DNA"/>
</dbReference>
<reference evidence="2 3" key="1">
    <citation type="submission" date="2019-03" db="EMBL/GenBank/DDBJ databases">
        <title>Genomic Encyclopedia of Type Strains, Phase IV (KMG-IV): sequencing the most valuable type-strain genomes for metagenomic binning, comparative biology and taxonomic classification.</title>
        <authorList>
            <person name="Goeker M."/>
        </authorList>
    </citation>
    <scope>NUCLEOTIDE SEQUENCE [LARGE SCALE GENOMIC DNA]</scope>
    <source>
        <strain evidence="2 3">DSM 11603</strain>
    </source>
</reference>
<accession>A0A4V3DJF5</accession>
<comment type="caution">
    <text evidence="2">The sequence shown here is derived from an EMBL/GenBank/DDBJ whole genome shotgun (WGS) entry which is preliminary data.</text>
</comment>
<dbReference type="AlphaFoldDB" id="A0A4V3DJF5"/>
<keyword evidence="1" id="KW-1133">Transmembrane helix</keyword>
<organism evidence="2 3">
    <name type="scientific">Aquamicrobium defluvii</name>
    <dbReference type="NCBI Taxonomy" id="69279"/>
    <lineage>
        <taxon>Bacteria</taxon>
        <taxon>Pseudomonadati</taxon>
        <taxon>Pseudomonadota</taxon>
        <taxon>Alphaproteobacteria</taxon>
        <taxon>Hyphomicrobiales</taxon>
        <taxon>Phyllobacteriaceae</taxon>
        <taxon>Aquamicrobium</taxon>
    </lineage>
</organism>
<protein>
    <submittedName>
        <fullName evidence="2">Uncharacterized protein</fullName>
    </submittedName>
</protein>
<keyword evidence="3" id="KW-1185">Reference proteome</keyword>
<sequence>MPKAVPVLFLVLALALIVAGGFTIGIAQTITLLAIAATFIVFYLIVAVSRA</sequence>
<dbReference type="RefSeq" id="WP_156953468.1">
    <property type="nucleotide sequence ID" value="NZ_KK073881.1"/>
</dbReference>